<feature type="domain" description="NAD(P)-binding" evidence="1">
    <location>
        <begin position="8"/>
        <end position="196"/>
    </location>
</feature>
<evidence type="ECO:0000313" key="2">
    <source>
        <dbReference type="EMBL" id="RDI46852.1"/>
    </source>
</evidence>
<dbReference type="SUPFAM" id="SSF51735">
    <property type="entry name" value="NAD(P)-binding Rossmann-fold domains"/>
    <property type="match status" value="1"/>
</dbReference>
<dbReference type="EMBL" id="QQAZ01000010">
    <property type="protein sequence ID" value="RDI46852.1"/>
    <property type="molecule type" value="Genomic_DNA"/>
</dbReference>
<protein>
    <submittedName>
        <fullName evidence="2">Putative NADH-flavin reductase</fullName>
    </submittedName>
</protein>
<dbReference type="RefSeq" id="WP_068026270.1">
    <property type="nucleotide sequence ID" value="NZ_QQAZ01000010.1"/>
</dbReference>
<proteinExistence type="predicted"/>
<dbReference type="Pfam" id="PF13460">
    <property type="entry name" value="NAD_binding_10"/>
    <property type="match status" value="1"/>
</dbReference>
<dbReference type="InterPro" id="IPR016040">
    <property type="entry name" value="NAD(P)-bd_dom"/>
</dbReference>
<dbReference type="Gene3D" id="3.40.50.720">
    <property type="entry name" value="NAD(P)-binding Rossmann-like Domain"/>
    <property type="match status" value="1"/>
</dbReference>
<evidence type="ECO:0000313" key="3">
    <source>
        <dbReference type="Proteomes" id="UP000255355"/>
    </source>
</evidence>
<comment type="caution">
    <text evidence="2">The sequence shown here is derived from an EMBL/GenBank/DDBJ whole genome shotgun (WGS) entry which is preliminary data.</text>
</comment>
<dbReference type="PANTHER" id="PTHR15020:SF50">
    <property type="entry name" value="UPF0659 PROTEIN YMR090W"/>
    <property type="match status" value="1"/>
</dbReference>
<dbReference type="PANTHER" id="PTHR15020">
    <property type="entry name" value="FLAVIN REDUCTASE-RELATED"/>
    <property type="match status" value="1"/>
</dbReference>
<dbReference type="STRING" id="1210089.GCA_001613165_05710"/>
<organism evidence="2 3">
    <name type="scientific">Nocardia mexicana</name>
    <dbReference type="NCBI Taxonomy" id="279262"/>
    <lineage>
        <taxon>Bacteria</taxon>
        <taxon>Bacillati</taxon>
        <taxon>Actinomycetota</taxon>
        <taxon>Actinomycetes</taxon>
        <taxon>Mycobacteriales</taxon>
        <taxon>Nocardiaceae</taxon>
        <taxon>Nocardia</taxon>
    </lineage>
</organism>
<evidence type="ECO:0000259" key="1">
    <source>
        <dbReference type="Pfam" id="PF13460"/>
    </source>
</evidence>
<gene>
    <name evidence="2" type="ORF">DFR68_110259</name>
</gene>
<keyword evidence="3" id="KW-1185">Reference proteome</keyword>
<dbReference type="AlphaFoldDB" id="A0A370GT24"/>
<accession>A0A370GT24</accession>
<reference evidence="2 3" key="1">
    <citation type="submission" date="2018-07" db="EMBL/GenBank/DDBJ databases">
        <title>Genomic Encyclopedia of Type Strains, Phase IV (KMG-IV): sequencing the most valuable type-strain genomes for metagenomic binning, comparative biology and taxonomic classification.</title>
        <authorList>
            <person name="Goeker M."/>
        </authorList>
    </citation>
    <scope>NUCLEOTIDE SEQUENCE [LARGE SCALE GENOMIC DNA]</scope>
    <source>
        <strain evidence="2 3">DSM 44952</strain>
    </source>
</reference>
<name>A0A370GT24_9NOCA</name>
<dbReference type="InterPro" id="IPR036291">
    <property type="entry name" value="NAD(P)-bd_dom_sf"/>
</dbReference>
<dbReference type="Proteomes" id="UP000255355">
    <property type="component" value="Unassembled WGS sequence"/>
</dbReference>
<sequence>MSAIAVVGATGRTGRLVVAQALARGHRVTAIVRRAGSLTPAPGLTIVAADPTAPGALAGTLDQQDAVISALGATGRGPTTLYSTAATELIAALRPGARLLVISSAGLDVPDDAGRTTRLFAHILHRIMRHIYTDMKRMESQLTQSNLRWTSVRPTRLTDTPPTGSPQISLGANEKVAARTSRADLAAYLLDAVTDPHTEHTVVALSS</sequence>